<dbReference type="OrthoDB" id="8451237at2"/>
<gene>
    <name evidence="1" type="ORF">MTBPR1_30338</name>
</gene>
<dbReference type="InterPro" id="IPR036390">
    <property type="entry name" value="WH_DNA-bd_sf"/>
</dbReference>
<accession>A0A1C3RI70</accession>
<keyword evidence="2" id="KW-1185">Reference proteome</keyword>
<dbReference type="SUPFAM" id="SSF46785">
    <property type="entry name" value="Winged helix' DNA-binding domain"/>
    <property type="match status" value="1"/>
</dbReference>
<protein>
    <submittedName>
        <fullName evidence="1">Uncharacterized protein</fullName>
    </submittedName>
</protein>
<name>A0A1C3RI70_9PROT</name>
<evidence type="ECO:0000313" key="2">
    <source>
        <dbReference type="Proteomes" id="UP000231658"/>
    </source>
</evidence>
<evidence type="ECO:0000313" key="1">
    <source>
        <dbReference type="EMBL" id="SCA56968.1"/>
    </source>
</evidence>
<dbReference type="AlphaFoldDB" id="A0A1C3RI70"/>
<organism evidence="1 2">
    <name type="scientific">Candidatus Terasakiella magnetica</name>
    <dbReference type="NCBI Taxonomy" id="1867952"/>
    <lineage>
        <taxon>Bacteria</taxon>
        <taxon>Pseudomonadati</taxon>
        <taxon>Pseudomonadota</taxon>
        <taxon>Alphaproteobacteria</taxon>
        <taxon>Rhodospirillales</taxon>
        <taxon>Terasakiellaceae</taxon>
        <taxon>Terasakiella</taxon>
    </lineage>
</organism>
<dbReference type="Proteomes" id="UP000231658">
    <property type="component" value="Unassembled WGS sequence"/>
</dbReference>
<reference evidence="1 2" key="1">
    <citation type="submission" date="2016-07" db="EMBL/GenBank/DDBJ databases">
        <authorList>
            <person name="Lefevre C.T."/>
        </authorList>
    </citation>
    <scope>NUCLEOTIDE SEQUENCE [LARGE SCALE GENOMIC DNA]</scope>
    <source>
        <strain evidence="1">PR1</strain>
    </source>
</reference>
<dbReference type="EMBL" id="FLYE01000023">
    <property type="protein sequence ID" value="SCA56968.1"/>
    <property type="molecule type" value="Genomic_DNA"/>
</dbReference>
<proteinExistence type="predicted"/>
<dbReference type="RefSeq" id="WP_069189016.1">
    <property type="nucleotide sequence ID" value="NZ_FLYE01000023.1"/>
</dbReference>
<sequence length="77" mass="8609">MPDVLPQQRLLLELLVMSGDIAVADDISDTILERTIEECEKKGWVRRSVFGAGFHKTTITEKGRVASNIPNRGQTKK</sequence>